<dbReference type="AlphaFoldDB" id="A0A9P8TKB8"/>
<dbReference type="PANTHER" id="PTHR21090:SF5">
    <property type="entry name" value="PENTAFUNCTIONAL AROM POLYPEPTIDE"/>
    <property type="match status" value="1"/>
</dbReference>
<protein>
    <recommendedName>
        <fullName evidence="2">Enolpyruvate transferase domain-containing protein</fullName>
    </recommendedName>
</protein>
<accession>A0A9P8TKB8</accession>
<reference evidence="3" key="2">
    <citation type="submission" date="2021-01" db="EMBL/GenBank/DDBJ databases">
        <authorList>
            <person name="Schikora-Tamarit M.A."/>
        </authorList>
    </citation>
    <scope>NUCLEOTIDE SEQUENCE</scope>
    <source>
        <strain evidence="3">CBS2887</strain>
    </source>
</reference>
<dbReference type="GO" id="GO:0004765">
    <property type="term" value="F:shikimate kinase activity"/>
    <property type="evidence" value="ECO:0007669"/>
    <property type="project" value="TreeGrafter"/>
</dbReference>
<evidence type="ECO:0000256" key="1">
    <source>
        <dbReference type="ARBA" id="ARBA00022679"/>
    </source>
</evidence>
<dbReference type="InterPro" id="IPR013792">
    <property type="entry name" value="RNA3'P_cycl/enolpyr_Trfase_a/b"/>
</dbReference>
<feature type="domain" description="Enolpyruvate transferase" evidence="2">
    <location>
        <begin position="3"/>
        <end position="145"/>
    </location>
</feature>
<feature type="non-terminal residue" evidence="3">
    <location>
        <position position="1"/>
    </location>
</feature>
<dbReference type="EMBL" id="JAEUBG010004072">
    <property type="protein sequence ID" value="KAH3682006.1"/>
    <property type="molecule type" value="Genomic_DNA"/>
</dbReference>
<evidence type="ECO:0000313" key="4">
    <source>
        <dbReference type="Proteomes" id="UP000774326"/>
    </source>
</evidence>
<dbReference type="PROSITE" id="PS00104">
    <property type="entry name" value="EPSP_SYNTHASE_1"/>
    <property type="match status" value="1"/>
</dbReference>
<dbReference type="Pfam" id="PF00275">
    <property type="entry name" value="EPSP_synthase"/>
    <property type="match status" value="1"/>
</dbReference>
<keyword evidence="4" id="KW-1185">Reference proteome</keyword>
<gene>
    <name evidence="3" type="ORF">WICPIJ_007028</name>
</gene>
<dbReference type="InterPro" id="IPR001986">
    <property type="entry name" value="Enolpyruvate_Tfrase_dom"/>
</dbReference>
<dbReference type="GO" id="GO:0003866">
    <property type="term" value="F:3-phosphoshikimate 1-carboxyvinyltransferase activity"/>
    <property type="evidence" value="ECO:0007669"/>
    <property type="project" value="TreeGrafter"/>
</dbReference>
<dbReference type="GO" id="GO:0003855">
    <property type="term" value="F:3-dehydroquinate dehydratase activity"/>
    <property type="evidence" value="ECO:0007669"/>
    <property type="project" value="TreeGrafter"/>
</dbReference>
<organism evidence="3 4">
    <name type="scientific">Wickerhamomyces pijperi</name>
    <name type="common">Yeast</name>
    <name type="synonym">Pichia pijperi</name>
    <dbReference type="NCBI Taxonomy" id="599730"/>
    <lineage>
        <taxon>Eukaryota</taxon>
        <taxon>Fungi</taxon>
        <taxon>Dikarya</taxon>
        <taxon>Ascomycota</taxon>
        <taxon>Saccharomycotina</taxon>
        <taxon>Saccharomycetes</taxon>
        <taxon>Phaffomycetales</taxon>
        <taxon>Wickerhamomycetaceae</taxon>
        <taxon>Wickerhamomyces</taxon>
    </lineage>
</organism>
<name>A0A9P8TKB8_WICPI</name>
<dbReference type="Gene3D" id="3.65.10.10">
    <property type="entry name" value="Enolpyruvate transferase domain"/>
    <property type="match status" value="1"/>
</dbReference>
<evidence type="ECO:0000259" key="2">
    <source>
        <dbReference type="Pfam" id="PF00275"/>
    </source>
</evidence>
<keyword evidence="1" id="KW-0808">Transferase</keyword>
<evidence type="ECO:0000313" key="3">
    <source>
        <dbReference type="EMBL" id="KAH3682006.1"/>
    </source>
</evidence>
<dbReference type="OrthoDB" id="197068at2759"/>
<reference evidence="3" key="1">
    <citation type="journal article" date="2021" name="Open Biol.">
        <title>Shared evolutionary footprints suggest mitochondrial oxidative damage underlies multiple complex I losses in fungi.</title>
        <authorList>
            <person name="Schikora-Tamarit M.A."/>
            <person name="Marcet-Houben M."/>
            <person name="Nosek J."/>
            <person name="Gabaldon T."/>
        </authorList>
    </citation>
    <scope>NUCLEOTIDE SEQUENCE</scope>
    <source>
        <strain evidence="3">CBS2887</strain>
    </source>
</reference>
<sequence length="149" mass="15912">EEVYLGNAGTASRFLTSVASLVGVNGDLTSVILTGNSWMQKRPIGPLVDALKANGSNIQYQNNVGSLPLKIQCGKGLKGGRIELEATISSQYVSSILICAPYADEPVTLSLVGGKPISQLYIDMTIRMMSAFGVHVTKSTTEEHTYHIP</sequence>
<proteinExistence type="predicted"/>
<comment type="caution">
    <text evidence="3">The sequence shown here is derived from an EMBL/GenBank/DDBJ whole genome shotgun (WGS) entry which is preliminary data.</text>
</comment>
<dbReference type="SUPFAM" id="SSF55205">
    <property type="entry name" value="EPT/RTPC-like"/>
    <property type="match status" value="1"/>
</dbReference>
<feature type="non-terminal residue" evidence="3">
    <location>
        <position position="149"/>
    </location>
</feature>
<dbReference type="InterPro" id="IPR036968">
    <property type="entry name" value="Enolpyruvate_Tfrase_sf"/>
</dbReference>
<dbReference type="GO" id="GO:0004764">
    <property type="term" value="F:shikimate 3-dehydrogenase (NADP+) activity"/>
    <property type="evidence" value="ECO:0007669"/>
    <property type="project" value="TreeGrafter"/>
</dbReference>
<dbReference type="InterPro" id="IPR023193">
    <property type="entry name" value="EPSP_synthase_CS"/>
</dbReference>
<dbReference type="PANTHER" id="PTHR21090">
    <property type="entry name" value="AROM/DEHYDROQUINATE SYNTHASE"/>
    <property type="match status" value="1"/>
</dbReference>
<dbReference type="Proteomes" id="UP000774326">
    <property type="component" value="Unassembled WGS sequence"/>
</dbReference>
<dbReference type="GO" id="GO:0009423">
    <property type="term" value="P:chorismate biosynthetic process"/>
    <property type="evidence" value="ECO:0007669"/>
    <property type="project" value="TreeGrafter"/>
</dbReference>